<dbReference type="InterPro" id="IPR003593">
    <property type="entry name" value="AAA+_ATPase"/>
</dbReference>
<dbReference type="PANTHER" id="PTHR43335">
    <property type="entry name" value="ABC TRANSPORTER, ATP-BINDING PROTEIN"/>
    <property type="match status" value="1"/>
</dbReference>
<keyword evidence="2" id="KW-0813">Transport</keyword>
<protein>
    <submittedName>
        <fullName evidence="6">ABC transporter ATP-binding protein</fullName>
    </submittedName>
</protein>
<dbReference type="PROSITE" id="PS00211">
    <property type="entry name" value="ABC_TRANSPORTER_1"/>
    <property type="match status" value="1"/>
</dbReference>
<dbReference type="OrthoDB" id="9804819at2"/>
<dbReference type="Gene3D" id="3.40.50.300">
    <property type="entry name" value="P-loop containing nucleotide triphosphate hydrolases"/>
    <property type="match status" value="1"/>
</dbReference>
<name>A0A4P6EW07_9BACL</name>
<evidence type="ECO:0000313" key="7">
    <source>
        <dbReference type="Proteomes" id="UP000293568"/>
    </source>
</evidence>
<dbReference type="Pfam" id="PF00005">
    <property type="entry name" value="ABC_tran"/>
    <property type="match status" value="1"/>
</dbReference>
<dbReference type="GO" id="GO:0005524">
    <property type="term" value="F:ATP binding"/>
    <property type="evidence" value="ECO:0007669"/>
    <property type="project" value="UniProtKB-KW"/>
</dbReference>
<comment type="similarity">
    <text evidence="1">Belongs to the ABC transporter superfamily.</text>
</comment>
<sequence>MSDAIETFSLSKNYGNGRGCHDVTLRIPAGEAFGFLGPNGAGKSTIVKMLVGLTAPTDGRALLFGKPAGSVEARRRIGYLPELFRYPGWLSGEEALRFHAKLCGLRGRDAKRRIDTLLDEVGIGHRGRDRIKGYSKGMQQRLGLACALLSDPDIVFLDEPASALDPVGRHEVRELLQRLRREGKTIFLNSHLLEDVEQLCDHVALLNNGRILADGRVSDVLRASASRWRFRVGGMAPELLDWLREAFAAPVHTVPWKEGETPAWGELWLEAELEDDEQVGYFNRLIMEQGVTLYESHKVKSSLDEWFLQAVSGLEHRGENR</sequence>
<dbReference type="PROSITE" id="PS50893">
    <property type="entry name" value="ABC_TRANSPORTER_2"/>
    <property type="match status" value="1"/>
</dbReference>
<dbReference type="SMART" id="SM00382">
    <property type="entry name" value="AAA"/>
    <property type="match status" value="1"/>
</dbReference>
<feature type="domain" description="ABC transporter" evidence="5">
    <location>
        <begin position="5"/>
        <end position="233"/>
    </location>
</feature>
<dbReference type="InterPro" id="IPR027417">
    <property type="entry name" value="P-loop_NTPase"/>
</dbReference>
<keyword evidence="4 6" id="KW-0067">ATP-binding</keyword>
<proteinExistence type="inferred from homology"/>
<accession>A0A4P6EW07</accession>
<keyword evidence="3" id="KW-0547">Nucleotide-binding</keyword>
<dbReference type="InterPro" id="IPR017871">
    <property type="entry name" value="ABC_transporter-like_CS"/>
</dbReference>
<evidence type="ECO:0000256" key="1">
    <source>
        <dbReference type="ARBA" id="ARBA00005417"/>
    </source>
</evidence>
<dbReference type="EMBL" id="CP035492">
    <property type="protein sequence ID" value="QAY66856.1"/>
    <property type="molecule type" value="Genomic_DNA"/>
</dbReference>
<evidence type="ECO:0000313" key="6">
    <source>
        <dbReference type="EMBL" id="QAY66856.1"/>
    </source>
</evidence>
<organism evidence="6 7">
    <name type="scientific">Paenibacillus protaetiae</name>
    <dbReference type="NCBI Taxonomy" id="2509456"/>
    <lineage>
        <taxon>Bacteria</taxon>
        <taxon>Bacillati</taxon>
        <taxon>Bacillota</taxon>
        <taxon>Bacilli</taxon>
        <taxon>Bacillales</taxon>
        <taxon>Paenibacillaceae</taxon>
        <taxon>Paenibacillus</taxon>
    </lineage>
</organism>
<dbReference type="InterPro" id="IPR003439">
    <property type="entry name" value="ABC_transporter-like_ATP-bd"/>
</dbReference>
<gene>
    <name evidence="6" type="ORF">ET464_11080</name>
</gene>
<evidence type="ECO:0000259" key="5">
    <source>
        <dbReference type="PROSITE" id="PS50893"/>
    </source>
</evidence>
<dbReference type="AlphaFoldDB" id="A0A4P6EW07"/>
<dbReference type="KEGG" id="pprt:ET464_11080"/>
<reference evidence="6 7" key="1">
    <citation type="submission" date="2019-01" db="EMBL/GenBank/DDBJ databases">
        <title>Genome sequencing of strain FW100M-2.</title>
        <authorList>
            <person name="Heo J."/>
            <person name="Kim S.-J."/>
            <person name="Kim J.-S."/>
            <person name="Hong S.-B."/>
            <person name="Kwon S.-W."/>
        </authorList>
    </citation>
    <scope>NUCLEOTIDE SEQUENCE [LARGE SCALE GENOMIC DNA]</scope>
    <source>
        <strain evidence="6 7">FW100M-2</strain>
    </source>
</reference>
<keyword evidence="7" id="KW-1185">Reference proteome</keyword>
<dbReference type="Proteomes" id="UP000293568">
    <property type="component" value="Chromosome"/>
</dbReference>
<dbReference type="SUPFAM" id="SSF52540">
    <property type="entry name" value="P-loop containing nucleoside triphosphate hydrolases"/>
    <property type="match status" value="1"/>
</dbReference>
<dbReference type="GO" id="GO:0016887">
    <property type="term" value="F:ATP hydrolysis activity"/>
    <property type="evidence" value="ECO:0007669"/>
    <property type="project" value="InterPro"/>
</dbReference>
<evidence type="ECO:0000256" key="4">
    <source>
        <dbReference type="ARBA" id="ARBA00022840"/>
    </source>
</evidence>
<evidence type="ECO:0000256" key="2">
    <source>
        <dbReference type="ARBA" id="ARBA00022448"/>
    </source>
</evidence>
<evidence type="ECO:0000256" key="3">
    <source>
        <dbReference type="ARBA" id="ARBA00022741"/>
    </source>
</evidence>
<dbReference type="RefSeq" id="WP_129440859.1">
    <property type="nucleotide sequence ID" value="NZ_CP035492.1"/>
</dbReference>
<dbReference type="PANTHER" id="PTHR43335:SF2">
    <property type="entry name" value="ABC TRANSPORTER, ATP-BINDING PROTEIN"/>
    <property type="match status" value="1"/>
</dbReference>